<dbReference type="AlphaFoldDB" id="A0A1J4U9G6"/>
<evidence type="ECO:0000256" key="1">
    <source>
        <dbReference type="SAM" id="MobiDB-lite"/>
    </source>
</evidence>
<feature type="transmembrane region" description="Helical" evidence="2">
    <location>
        <begin position="6"/>
        <end position="27"/>
    </location>
</feature>
<keyword evidence="2" id="KW-0812">Transmembrane</keyword>
<evidence type="ECO:0000313" key="3">
    <source>
        <dbReference type="EMBL" id="OIO20520.1"/>
    </source>
</evidence>
<dbReference type="STRING" id="1805238.AUJ23_00165"/>
<keyword evidence="2" id="KW-1133">Transmembrane helix</keyword>
<evidence type="ECO:0008006" key="5">
    <source>
        <dbReference type="Google" id="ProtNLM"/>
    </source>
</evidence>
<evidence type="ECO:0000313" key="4">
    <source>
        <dbReference type="Proteomes" id="UP000181941"/>
    </source>
</evidence>
<dbReference type="EMBL" id="MNVC01000002">
    <property type="protein sequence ID" value="OIO20520.1"/>
    <property type="molecule type" value="Genomic_DNA"/>
</dbReference>
<organism evidence="3 4">
    <name type="scientific">Candidatus Magasanikbacteria bacterium CG1_02_32_51</name>
    <dbReference type="NCBI Taxonomy" id="1805238"/>
    <lineage>
        <taxon>Bacteria</taxon>
        <taxon>Candidatus Magasanikiibacteriota</taxon>
    </lineage>
</organism>
<reference evidence="3 4" key="1">
    <citation type="journal article" date="2016" name="Environ. Microbiol.">
        <title>Genomic resolution of a cold subsurface aquifer community provides metabolic insights for novel microbes adapted to high CO concentrations.</title>
        <authorList>
            <person name="Probst A.J."/>
            <person name="Castelle C.J."/>
            <person name="Singh A."/>
            <person name="Brown C.T."/>
            <person name="Anantharaman K."/>
            <person name="Sharon I."/>
            <person name="Hug L.A."/>
            <person name="Burstein D."/>
            <person name="Emerson J.B."/>
            <person name="Thomas B.C."/>
            <person name="Banfield J.F."/>
        </authorList>
    </citation>
    <scope>NUCLEOTIDE SEQUENCE [LARGE SCALE GENOMIC DNA]</scope>
    <source>
        <strain evidence="3">CG1_02_32_51</strain>
    </source>
</reference>
<gene>
    <name evidence="3" type="ORF">AUJ23_00165</name>
</gene>
<protein>
    <recommendedName>
        <fullName evidence="5">Dipeptidylpeptidase IV N-terminal domain-containing protein</fullName>
    </recommendedName>
</protein>
<dbReference type="Proteomes" id="UP000181941">
    <property type="component" value="Unassembled WGS sequence"/>
</dbReference>
<keyword evidence="2" id="KW-0472">Membrane</keyword>
<dbReference type="SUPFAM" id="SSF82171">
    <property type="entry name" value="DPP6 N-terminal domain-like"/>
    <property type="match status" value="1"/>
</dbReference>
<name>A0A1J4U9G6_9BACT</name>
<sequence>MDKKRIIYITIFIIVCILLGYAIYFVFFKKASTKNIPSQNTTTSTNNSAFPNANNGQNTSGNVNNTNNVNNTLTTNNKNISNTANTNPNSRFDTTQEKPLVNKITDIQTLSVAPATSGNGLRFYNTQDGKFYQISASGVVTPLSDQVFFNVSSVTWSPKNNESIIEYPDGANTYYNFSTKQQITLPTHWQDFSFSIDGSQIAAKSLGLDPSNRWLITSDPQGKNINLIEPMGDNFNKVIVDWSPNRQVVALSATGDPLGSEQQQILPIGLNQENYKGLVVEGRGLEIAWSKDGSKLLHSAYNGASDYKPALWVVDATPDTMGNNRKQLGLNTWASKCTMADNRFVYCGVPTTMETGVGFTPELSDFISDDIYKIDIQTGIKTIIPTDDYHTIESMYVSADGTTLYFTDTNSSGIFDIPIK</sequence>
<feature type="compositionally biased region" description="Low complexity" evidence="1">
    <location>
        <begin position="36"/>
        <end position="89"/>
    </location>
</feature>
<feature type="region of interest" description="Disordered" evidence="1">
    <location>
        <begin position="36"/>
        <end position="94"/>
    </location>
</feature>
<proteinExistence type="predicted"/>
<evidence type="ECO:0000256" key="2">
    <source>
        <dbReference type="SAM" id="Phobius"/>
    </source>
</evidence>
<comment type="caution">
    <text evidence="3">The sequence shown here is derived from an EMBL/GenBank/DDBJ whole genome shotgun (WGS) entry which is preliminary data.</text>
</comment>
<accession>A0A1J4U9G6</accession>